<feature type="transmembrane region" description="Helical" evidence="1">
    <location>
        <begin position="72"/>
        <end position="94"/>
    </location>
</feature>
<dbReference type="Proteomes" id="UP000253817">
    <property type="component" value="Unassembled WGS sequence"/>
</dbReference>
<keyword evidence="1" id="KW-0472">Membrane</keyword>
<accession>A0A3N0IT97</accession>
<evidence type="ECO:0008006" key="6">
    <source>
        <dbReference type="Google" id="ProtNLM"/>
    </source>
</evidence>
<keyword evidence="4" id="KW-1185">Reference proteome</keyword>
<evidence type="ECO:0000313" key="2">
    <source>
        <dbReference type="EMBL" id="RDB68277.1"/>
    </source>
</evidence>
<reference evidence="5" key="2">
    <citation type="submission" date="2018-05" db="EMBL/GenBank/DDBJ databases">
        <title>Genome Sequencing of selected type strains of the family Eggerthellaceae.</title>
        <authorList>
            <person name="Danylec N."/>
            <person name="Stoll D.A."/>
            <person name="Doetsch A."/>
            <person name="Huch M."/>
        </authorList>
    </citation>
    <scope>NUCLEOTIDE SEQUENCE [LARGE SCALE GENOMIC DNA]</scope>
    <source>
        <strain evidence="5">DSM 16107</strain>
    </source>
</reference>
<dbReference type="OrthoDB" id="1644899at2"/>
<name>A0A3N0IT97_9ACTN</name>
<dbReference type="InterPro" id="IPR021299">
    <property type="entry name" value="DUF2871"/>
</dbReference>
<feature type="transmembrane region" description="Helical" evidence="1">
    <location>
        <begin position="42"/>
        <end position="60"/>
    </location>
</feature>
<keyword evidence="1" id="KW-1133">Transmembrane helix</keyword>
<proteinExistence type="predicted"/>
<dbReference type="AlphaFoldDB" id="A0A3N0IT97"/>
<protein>
    <recommendedName>
        <fullName evidence="6">DUF2871 domain-containing protein</fullName>
    </recommendedName>
</protein>
<evidence type="ECO:0000256" key="1">
    <source>
        <dbReference type="SAM" id="Phobius"/>
    </source>
</evidence>
<reference evidence="3" key="3">
    <citation type="journal article" date="2019" name="Microbiol. Resour. Announc.">
        <title>Draft Genome Sequences of Type Strains of Gordonibacter faecihominis, Paraeggerthella hongkongensis, Parvibacter caecicola,Slackia equolifaciens, Slackia faecicanis, and Slackia isoflavoniconvertens.</title>
        <authorList>
            <person name="Danylec N."/>
            <person name="Stoll D.A."/>
            <person name="Dotsch A."/>
            <person name="Huch M."/>
        </authorList>
    </citation>
    <scope>NUCLEOTIDE SEQUENCE</scope>
    <source>
        <strain evidence="3">DSM 16107</strain>
    </source>
</reference>
<organism evidence="3 5">
    <name type="scientific">Eggerthella sinensis</name>
    <dbReference type="NCBI Taxonomy" id="242230"/>
    <lineage>
        <taxon>Bacteria</taxon>
        <taxon>Bacillati</taxon>
        <taxon>Actinomycetota</taxon>
        <taxon>Coriobacteriia</taxon>
        <taxon>Eggerthellales</taxon>
        <taxon>Eggerthellaceae</taxon>
        <taxon>Eggerthella</taxon>
    </lineage>
</organism>
<comment type="caution">
    <text evidence="3">The sequence shown here is derived from an EMBL/GenBank/DDBJ whole genome shotgun (WGS) entry which is preliminary data.</text>
</comment>
<dbReference type="EMBL" id="PPTT01000017">
    <property type="protein sequence ID" value="RDB68277.1"/>
    <property type="molecule type" value="Genomic_DNA"/>
</dbReference>
<dbReference type="RefSeq" id="WP_114546689.1">
    <property type="nucleotide sequence ID" value="NZ_CALJMG010000132.1"/>
</dbReference>
<feature type="transmembrane region" description="Helical" evidence="1">
    <location>
        <begin position="106"/>
        <end position="128"/>
    </location>
</feature>
<dbReference type="Pfam" id="PF11070">
    <property type="entry name" value="DUF2871"/>
    <property type="match status" value="1"/>
</dbReference>
<reference evidence="2 4" key="1">
    <citation type="journal article" date="2018" name="Elife">
        <title>Discovery and characterization of a prevalent human gut bacterial enzyme sufficient for the inactivation of a family of plant toxins.</title>
        <authorList>
            <person name="Koppel N."/>
            <person name="Bisanz J.E."/>
            <person name="Pandelia M.E."/>
            <person name="Turnbaugh P.J."/>
            <person name="Balskus E.P."/>
        </authorList>
    </citation>
    <scope>NUCLEOTIDE SEQUENCE [LARGE SCALE GENOMIC DNA]</scope>
    <source>
        <strain evidence="2 4">DSM 16107</strain>
    </source>
</reference>
<evidence type="ECO:0000313" key="4">
    <source>
        <dbReference type="Proteomes" id="UP000253817"/>
    </source>
</evidence>
<gene>
    <name evidence="2" type="ORF">C1876_10550</name>
    <name evidence="3" type="ORF">DMP09_16255</name>
</gene>
<dbReference type="EMBL" id="QICC01000115">
    <property type="protein sequence ID" value="RNM39650.1"/>
    <property type="molecule type" value="Genomic_DNA"/>
</dbReference>
<sequence length="143" mass="15437">MKKLINTALVYLLVGAAAGVFFREFTKFSQFDGATTLGFMHPHLLVLGFVVFLIATLFALQDDFTTDKLFAPFYIVYNVGIVITVGMMLVRGVTEVTGTLLPLPDAALSGISGIGHIMVGVGLVLLVIMFKRIVDRKAAVARA</sequence>
<dbReference type="Proteomes" id="UP000270112">
    <property type="component" value="Unassembled WGS sequence"/>
</dbReference>
<evidence type="ECO:0000313" key="3">
    <source>
        <dbReference type="EMBL" id="RNM39650.1"/>
    </source>
</evidence>
<keyword evidence="1" id="KW-0812">Transmembrane</keyword>
<evidence type="ECO:0000313" key="5">
    <source>
        <dbReference type="Proteomes" id="UP000270112"/>
    </source>
</evidence>